<dbReference type="PROSITE" id="PS50009">
    <property type="entry name" value="RASGEF_CAT"/>
    <property type="match status" value="1"/>
</dbReference>
<dbReference type="Proteomes" id="UP000076798">
    <property type="component" value="Unassembled WGS sequence"/>
</dbReference>
<feature type="region of interest" description="Disordered" evidence="3">
    <location>
        <begin position="1062"/>
        <end position="1198"/>
    </location>
</feature>
<feature type="domain" description="N-terminal Ras-GEF" evidence="5">
    <location>
        <begin position="498"/>
        <end position="623"/>
    </location>
</feature>
<feature type="compositionally biased region" description="Basic and acidic residues" evidence="3">
    <location>
        <begin position="841"/>
        <end position="852"/>
    </location>
</feature>
<dbReference type="OrthoDB" id="10254377at2759"/>
<feature type="region of interest" description="Disordered" evidence="3">
    <location>
        <begin position="831"/>
        <end position="852"/>
    </location>
</feature>
<feature type="domain" description="Ras-GEF" evidence="4">
    <location>
        <begin position="1209"/>
        <end position="1537"/>
    </location>
</feature>
<evidence type="ECO:0000259" key="5">
    <source>
        <dbReference type="PROSITE" id="PS50212"/>
    </source>
</evidence>
<dbReference type="InterPro" id="IPR036964">
    <property type="entry name" value="RASGEF_cat_dom_sf"/>
</dbReference>
<dbReference type="Pfam" id="PF00617">
    <property type="entry name" value="RasGEF"/>
    <property type="match status" value="1"/>
</dbReference>
<dbReference type="PANTHER" id="PTHR23113">
    <property type="entry name" value="GUANINE NUCLEOTIDE EXCHANGE FACTOR"/>
    <property type="match status" value="1"/>
</dbReference>
<feature type="compositionally biased region" description="Basic and acidic residues" evidence="3">
    <location>
        <begin position="877"/>
        <end position="887"/>
    </location>
</feature>
<dbReference type="STRING" id="1314776.A0A166BD13"/>
<dbReference type="GO" id="GO:0005886">
    <property type="term" value="C:plasma membrane"/>
    <property type="evidence" value="ECO:0007669"/>
    <property type="project" value="TreeGrafter"/>
</dbReference>
<proteinExistence type="predicted"/>
<dbReference type="PANTHER" id="PTHR23113:SF363">
    <property type="entry name" value="PROTEIN SON OF SEVENLESS"/>
    <property type="match status" value="1"/>
</dbReference>
<dbReference type="SUPFAM" id="SSF48366">
    <property type="entry name" value="Ras GEF"/>
    <property type="match status" value="1"/>
</dbReference>
<dbReference type="PROSITE" id="PS50212">
    <property type="entry name" value="RASGEF_NTER"/>
    <property type="match status" value="1"/>
</dbReference>
<name>A0A166BD13_9AGAM</name>
<dbReference type="InterPro" id="IPR001895">
    <property type="entry name" value="RASGEF_cat_dom"/>
</dbReference>
<feature type="compositionally biased region" description="Polar residues" evidence="3">
    <location>
        <begin position="388"/>
        <end position="400"/>
    </location>
</feature>
<feature type="region of interest" description="Disordered" evidence="3">
    <location>
        <begin position="380"/>
        <end position="402"/>
    </location>
</feature>
<dbReference type="GO" id="GO:0007265">
    <property type="term" value="P:Ras protein signal transduction"/>
    <property type="evidence" value="ECO:0007669"/>
    <property type="project" value="TreeGrafter"/>
</dbReference>
<feature type="region of interest" description="Disordered" evidence="3">
    <location>
        <begin position="866"/>
        <end position="916"/>
    </location>
</feature>
<feature type="compositionally biased region" description="Polar residues" evidence="3">
    <location>
        <begin position="271"/>
        <end position="281"/>
    </location>
</feature>
<keyword evidence="1 2" id="KW-0344">Guanine-nucleotide releasing factor</keyword>
<feature type="compositionally biased region" description="Low complexity" evidence="3">
    <location>
        <begin position="219"/>
        <end position="236"/>
    </location>
</feature>
<evidence type="ECO:0000259" key="4">
    <source>
        <dbReference type="PROSITE" id="PS50009"/>
    </source>
</evidence>
<evidence type="ECO:0000256" key="2">
    <source>
        <dbReference type="PROSITE-ProRule" id="PRU00168"/>
    </source>
</evidence>
<evidence type="ECO:0000256" key="1">
    <source>
        <dbReference type="ARBA" id="ARBA00022658"/>
    </source>
</evidence>
<feature type="compositionally biased region" description="Low complexity" evidence="3">
    <location>
        <begin position="198"/>
        <end position="211"/>
    </location>
</feature>
<evidence type="ECO:0000313" key="7">
    <source>
        <dbReference type="Proteomes" id="UP000076798"/>
    </source>
</evidence>
<dbReference type="InterPro" id="IPR008937">
    <property type="entry name" value="Ras-like_GEF"/>
</dbReference>
<dbReference type="Gene3D" id="1.20.870.10">
    <property type="entry name" value="Son of sevenless (SoS) protein Chain: S domain 1"/>
    <property type="match status" value="1"/>
</dbReference>
<dbReference type="SMART" id="SM00147">
    <property type="entry name" value="RasGEF"/>
    <property type="match status" value="1"/>
</dbReference>
<feature type="region of interest" description="Disordered" evidence="3">
    <location>
        <begin position="960"/>
        <end position="996"/>
    </location>
</feature>
<gene>
    <name evidence="6" type="ORF">SISSUDRAFT_86927</name>
</gene>
<dbReference type="Gene3D" id="1.10.840.10">
    <property type="entry name" value="Ras guanine-nucleotide exchange factors catalytic domain"/>
    <property type="match status" value="1"/>
</dbReference>
<evidence type="ECO:0000313" key="6">
    <source>
        <dbReference type="EMBL" id="KZT36241.1"/>
    </source>
</evidence>
<feature type="region of interest" description="Disordered" evidence="3">
    <location>
        <begin position="169"/>
        <end position="281"/>
    </location>
</feature>
<dbReference type="EMBL" id="KV428113">
    <property type="protein sequence ID" value="KZT36241.1"/>
    <property type="molecule type" value="Genomic_DNA"/>
</dbReference>
<sequence length="1543" mass="171000">MHSDSRHRRASFDSQTPSLPDVLRGRSMSSPQAVDCSLYMHDLMTQASATQPSSPQSPPKLTITTNELEDEPPLIPPWSLAPFDPASLSETVKDAKVTIAADGSFVETTSAQAAMDLKKFYDLKLGIGKLSSTDLRTSPFAISCLLPPGGSPVYRIDTRGKRTEGAALPQEEFQESVESRHSTIASTSSRSSRRPRISMRSFFTSSSRESTAQNGSAMHSTTTLANSHTSSSNSGSQRLKKMPSSQFHRARANTHESSASNESGDGGVTGTMLTRGSPSLRSTAGDHLVDVLGWGPSAARRRARLRTKDIDTMPDTKVVQPTTKSPFGAGVIYTAPPRSSLIALPIPALREAQSFESVLTARAPSESNLRLRRATELVTAETHVHESPASTPQNGSSNGSRTDEAVFLPRFSTVVFDVLQSYRGPELLDDLITSNTETVKLELHSPAPRDDPRFVIWGSLATDPEEEAPETPSHGSFTDFSAPHSHPDALSDAVVDPTKKMMVAATIERWIAQLTSVLDYDELLIFFLTYRSYISPVDLCHLLICRFHWSMEEAHSIQDEKVKSIVRVRTYVAFRYWLTTFFRVDFLPNKDLCRVFADWLNNVRYDIRVNQIDNAKSLIKKLRKVAKECKQAHSGGLVSPSGVSSPTAQQPKPLPAPIGDMSNPADFAENIRRAAIAQDGDSDVDLDFKHVKVVRPRSLSGSGPSLVGIHQALGLSDESGSMGPHPGTAYENEPRPTLPAGYMLKKPLQMTILASQNALSNIQPIQPAPLLSQQSALSRAFVKTVGKLGRWRRVLDARSEVASPLVYDSTTFGLEPTPSGSILTFKEARDPPLKTLTNGSDKTRTPDASTMRRDVEVTDKESIILDISTRTISMPPSEREHPEETARLDTPPQTPGREDNLPAAVSAQQRSSILRPEVISLDDYELSDSDQEPLAPPNVRRLPKKLPLRKDLEIAHRARESVSSLGGTSISRSSIASSYGQPIEDPGSQAEDRSSEPLGNGVILEWQVNMFVDNLSEEDGPGDAEAALRRLEGQIDLDQQRIRESRVDGWLETVRNRESSRIGRNGAPLFDKYGNPLTPTDEDTDMESDTDDHRRSVSLRSVVSAHRRSRSEQVPLRANTWESESMRETNIPPPGLSLSKEMNEQMIPQSSEEAAGEPSNAEVVDNNRSDPKSQDPPRKLSLPTSLIPSMRLGAAPGPQRRRSFVLGYRSEDIARHWIVQDRDTFKSIKFEELLANKNEWMMSAADPQVLDWQAYMKELNKLKTESITNSAIRVPSPIWTARLRFNIMVKFIASEILLSPQHDRAQLMNKFVRIAWKCYLLHGYNTLVAIMTGLQTPWVLKVMGRTMQRLGIWETRIFEDLRFFTSRSGNFRFIREATEALAKAHPIVNDVFASEDEPPVESTIESDPSQSQDGCVPFIGVYLTQLEKLTKLPDYIDPSAPTIPVDIDLATNALSAPAHPEVFSHLKPLPATIALEPLVNVHKQRQMAAVIKSLVAGQHLAQKVKFKVDHRLFWKCQRLKCLDFDKLQSFVDLLLPNRRFKGC</sequence>
<dbReference type="InterPro" id="IPR023578">
    <property type="entry name" value="Ras_GEF_dom_sf"/>
</dbReference>
<dbReference type="Pfam" id="PF00618">
    <property type="entry name" value="RasGEF_N"/>
    <property type="match status" value="1"/>
</dbReference>
<feature type="compositionally biased region" description="Low complexity" evidence="3">
    <location>
        <begin position="634"/>
        <end position="646"/>
    </location>
</feature>
<organism evidence="6 7">
    <name type="scientific">Sistotremastrum suecicum HHB10207 ss-3</name>
    <dbReference type="NCBI Taxonomy" id="1314776"/>
    <lineage>
        <taxon>Eukaryota</taxon>
        <taxon>Fungi</taxon>
        <taxon>Dikarya</taxon>
        <taxon>Basidiomycota</taxon>
        <taxon>Agaricomycotina</taxon>
        <taxon>Agaricomycetes</taxon>
        <taxon>Sistotremastrales</taxon>
        <taxon>Sistotremastraceae</taxon>
        <taxon>Sistotremastrum</taxon>
    </lineage>
</organism>
<evidence type="ECO:0000256" key="3">
    <source>
        <dbReference type="SAM" id="MobiDB-lite"/>
    </source>
</evidence>
<feature type="compositionally biased region" description="Acidic residues" evidence="3">
    <location>
        <begin position="1080"/>
        <end position="1090"/>
    </location>
</feature>
<dbReference type="CDD" id="cd06224">
    <property type="entry name" value="REM"/>
    <property type="match status" value="1"/>
</dbReference>
<dbReference type="InterPro" id="IPR000651">
    <property type="entry name" value="Ras-like_Gua-exchang_fac_N"/>
</dbReference>
<accession>A0A166BD13</accession>
<reference evidence="6 7" key="1">
    <citation type="journal article" date="2016" name="Mol. Biol. Evol.">
        <title>Comparative Genomics of Early-Diverging Mushroom-Forming Fungi Provides Insights into the Origins of Lignocellulose Decay Capabilities.</title>
        <authorList>
            <person name="Nagy L.G."/>
            <person name="Riley R."/>
            <person name="Tritt A."/>
            <person name="Adam C."/>
            <person name="Daum C."/>
            <person name="Floudas D."/>
            <person name="Sun H."/>
            <person name="Yadav J.S."/>
            <person name="Pangilinan J."/>
            <person name="Larsson K.H."/>
            <person name="Matsuura K."/>
            <person name="Barry K."/>
            <person name="Labutti K."/>
            <person name="Kuo R."/>
            <person name="Ohm R.A."/>
            <person name="Bhattacharya S.S."/>
            <person name="Shirouzu T."/>
            <person name="Yoshinaga Y."/>
            <person name="Martin F.M."/>
            <person name="Grigoriev I.V."/>
            <person name="Hibbett D.S."/>
        </authorList>
    </citation>
    <scope>NUCLEOTIDE SEQUENCE [LARGE SCALE GENOMIC DNA]</scope>
    <source>
        <strain evidence="6 7">HHB10207 ss-3</strain>
    </source>
</reference>
<dbReference type="GO" id="GO:0005085">
    <property type="term" value="F:guanyl-nucleotide exchange factor activity"/>
    <property type="evidence" value="ECO:0007669"/>
    <property type="project" value="UniProtKB-KW"/>
</dbReference>
<feature type="compositionally biased region" description="Low complexity" evidence="3">
    <location>
        <begin position="961"/>
        <end position="978"/>
    </location>
</feature>
<feature type="region of interest" description="Disordered" evidence="3">
    <location>
        <begin position="633"/>
        <end position="662"/>
    </location>
</feature>
<feature type="region of interest" description="Disordered" evidence="3">
    <location>
        <begin position="1"/>
        <end position="28"/>
    </location>
</feature>
<keyword evidence="7" id="KW-1185">Reference proteome</keyword>
<protein>
    <submittedName>
        <fullName evidence="6">Ras GEF</fullName>
    </submittedName>
</protein>
<feature type="region of interest" description="Disordered" evidence="3">
    <location>
        <begin position="464"/>
        <end position="485"/>
    </location>
</feature>
<feature type="compositionally biased region" description="Basic and acidic residues" evidence="3">
    <location>
        <begin position="1165"/>
        <end position="1178"/>
    </location>
</feature>